<dbReference type="Proteomes" id="UP000799444">
    <property type="component" value="Unassembled WGS sequence"/>
</dbReference>
<keyword evidence="3" id="KW-1185">Reference proteome</keyword>
<evidence type="ECO:0000313" key="2">
    <source>
        <dbReference type="EMBL" id="KAF2733556.1"/>
    </source>
</evidence>
<dbReference type="Pfam" id="PF24864">
    <property type="entry name" value="DUF7730"/>
    <property type="match status" value="1"/>
</dbReference>
<dbReference type="EMBL" id="ML996159">
    <property type="protein sequence ID" value="KAF2733556.1"/>
    <property type="molecule type" value="Genomic_DNA"/>
</dbReference>
<comment type="caution">
    <text evidence="2">The sequence shown here is derived from an EMBL/GenBank/DDBJ whole genome shotgun (WGS) entry which is preliminary data.</text>
</comment>
<protein>
    <recommendedName>
        <fullName evidence="1">DUF7730 domain-containing protein</fullName>
    </recommendedName>
</protein>
<evidence type="ECO:0000259" key="1">
    <source>
        <dbReference type="Pfam" id="PF24864"/>
    </source>
</evidence>
<proteinExistence type="predicted"/>
<organism evidence="2 3">
    <name type="scientific">Polyplosphaeria fusca</name>
    <dbReference type="NCBI Taxonomy" id="682080"/>
    <lineage>
        <taxon>Eukaryota</taxon>
        <taxon>Fungi</taxon>
        <taxon>Dikarya</taxon>
        <taxon>Ascomycota</taxon>
        <taxon>Pezizomycotina</taxon>
        <taxon>Dothideomycetes</taxon>
        <taxon>Pleosporomycetidae</taxon>
        <taxon>Pleosporales</taxon>
        <taxon>Tetraplosphaeriaceae</taxon>
        <taxon>Polyplosphaeria</taxon>
    </lineage>
</organism>
<accession>A0A9P4QYU8</accession>
<name>A0A9P4QYU8_9PLEO</name>
<dbReference type="OrthoDB" id="5272396at2759"/>
<evidence type="ECO:0000313" key="3">
    <source>
        <dbReference type="Proteomes" id="UP000799444"/>
    </source>
</evidence>
<gene>
    <name evidence="2" type="ORF">EJ04DRAFT_605281</name>
</gene>
<feature type="domain" description="DUF7730" evidence="1">
    <location>
        <begin position="24"/>
        <end position="112"/>
    </location>
</feature>
<dbReference type="PANTHER" id="PTHR38790">
    <property type="entry name" value="2EXR DOMAIN-CONTAINING PROTEIN-RELATED"/>
    <property type="match status" value="1"/>
</dbReference>
<sequence length="266" mass="31322">MASNQPFKVEWSQSYKSTPSAIGFLDLPRELRQIVYDYAFRVSGAIFFFDSERSYFRRVIQAKVVRLLDEGPAEPQSMSSAVTMALLRSCRQVHAECCEVLFGSNVFQTYESALELAPAYSTFLRHIIYIAGTDQRIYMRSMDTFMYIWRSKFWPHVTERSAVFLQRYQNLESLTIPIKSDLYGKTWRPPIMSSDNKTREQRVRIAAGWLKSLCVFQNDRLRKCLHLEILPYSKKEYEYSKFAPEVDEMEWDCREFGEAFELMKTL</sequence>
<dbReference type="AlphaFoldDB" id="A0A9P4QYU8"/>
<reference evidence="2" key="1">
    <citation type="journal article" date="2020" name="Stud. Mycol.">
        <title>101 Dothideomycetes genomes: a test case for predicting lifestyles and emergence of pathogens.</title>
        <authorList>
            <person name="Haridas S."/>
            <person name="Albert R."/>
            <person name="Binder M."/>
            <person name="Bloem J."/>
            <person name="Labutti K."/>
            <person name="Salamov A."/>
            <person name="Andreopoulos B."/>
            <person name="Baker S."/>
            <person name="Barry K."/>
            <person name="Bills G."/>
            <person name="Bluhm B."/>
            <person name="Cannon C."/>
            <person name="Castanera R."/>
            <person name="Culley D."/>
            <person name="Daum C."/>
            <person name="Ezra D."/>
            <person name="Gonzalez J."/>
            <person name="Henrissat B."/>
            <person name="Kuo A."/>
            <person name="Liang C."/>
            <person name="Lipzen A."/>
            <person name="Lutzoni F."/>
            <person name="Magnuson J."/>
            <person name="Mondo S."/>
            <person name="Nolan M."/>
            <person name="Ohm R."/>
            <person name="Pangilinan J."/>
            <person name="Park H.-J."/>
            <person name="Ramirez L."/>
            <person name="Alfaro M."/>
            <person name="Sun H."/>
            <person name="Tritt A."/>
            <person name="Yoshinaga Y."/>
            <person name="Zwiers L.-H."/>
            <person name="Turgeon B."/>
            <person name="Goodwin S."/>
            <person name="Spatafora J."/>
            <person name="Crous P."/>
            <person name="Grigoriev I."/>
        </authorList>
    </citation>
    <scope>NUCLEOTIDE SEQUENCE</scope>
    <source>
        <strain evidence="2">CBS 125425</strain>
    </source>
</reference>
<dbReference type="InterPro" id="IPR056632">
    <property type="entry name" value="DUF7730"/>
</dbReference>